<dbReference type="VEuPathDB" id="VectorBase:CSON008627"/>
<feature type="signal peptide" evidence="1">
    <location>
        <begin position="1"/>
        <end position="16"/>
    </location>
</feature>
<accession>A0A336LZ55</accession>
<evidence type="ECO:0000256" key="1">
    <source>
        <dbReference type="SAM" id="SignalP"/>
    </source>
</evidence>
<keyword evidence="1" id="KW-0732">Signal</keyword>
<sequence>MKLILIVLCSIVYVCAKPQQIGFQYLDEAIKKAQSEGKFENEYTIISMEPSMEVYAKENIPASEKIDLQQILSSHGIPSEIISDLQSKIDQYNKRR</sequence>
<feature type="chain" id="PRO_5016354014" evidence="1">
    <location>
        <begin position="17"/>
        <end position="96"/>
    </location>
</feature>
<name>A0A336LZ55_CULSO</name>
<evidence type="ECO:0000313" key="2">
    <source>
        <dbReference type="EMBL" id="SSX23275.1"/>
    </source>
</evidence>
<reference evidence="2" key="1">
    <citation type="submission" date="2018-07" db="EMBL/GenBank/DDBJ databases">
        <authorList>
            <person name="Quirk P.G."/>
            <person name="Krulwich T.A."/>
        </authorList>
    </citation>
    <scope>NUCLEOTIDE SEQUENCE</scope>
</reference>
<dbReference type="AlphaFoldDB" id="A0A336LZ55"/>
<proteinExistence type="predicted"/>
<dbReference type="EMBL" id="UFQT01000326">
    <property type="protein sequence ID" value="SSX23275.1"/>
    <property type="molecule type" value="Genomic_DNA"/>
</dbReference>
<protein>
    <submittedName>
        <fullName evidence="2">CSON008627 protein</fullName>
    </submittedName>
</protein>
<gene>
    <name evidence="2" type="primary">CSON008627</name>
</gene>
<organism evidence="2">
    <name type="scientific">Culicoides sonorensis</name>
    <name type="common">Biting midge</name>
    <dbReference type="NCBI Taxonomy" id="179676"/>
    <lineage>
        <taxon>Eukaryota</taxon>
        <taxon>Metazoa</taxon>
        <taxon>Ecdysozoa</taxon>
        <taxon>Arthropoda</taxon>
        <taxon>Hexapoda</taxon>
        <taxon>Insecta</taxon>
        <taxon>Pterygota</taxon>
        <taxon>Neoptera</taxon>
        <taxon>Endopterygota</taxon>
        <taxon>Diptera</taxon>
        <taxon>Nematocera</taxon>
        <taxon>Chironomoidea</taxon>
        <taxon>Ceratopogonidae</taxon>
        <taxon>Ceratopogoninae</taxon>
        <taxon>Culicoides</taxon>
        <taxon>Monoculicoides</taxon>
    </lineage>
</organism>